<reference evidence="3" key="1">
    <citation type="submission" date="2022-10" db="EMBL/GenBank/DDBJ databases">
        <authorList>
            <person name="Chen Y."/>
            <person name="Dougan E. K."/>
            <person name="Chan C."/>
            <person name="Rhodes N."/>
            <person name="Thang M."/>
        </authorList>
    </citation>
    <scope>NUCLEOTIDE SEQUENCE</scope>
</reference>
<dbReference type="AlphaFoldDB" id="A0A9P1DMY5"/>
<feature type="coiled-coil region" evidence="1">
    <location>
        <begin position="208"/>
        <end position="235"/>
    </location>
</feature>
<evidence type="ECO:0000313" key="3">
    <source>
        <dbReference type="EMBL" id="CAI4012436.1"/>
    </source>
</evidence>
<comment type="caution">
    <text evidence="3">The sequence shown here is derived from an EMBL/GenBank/DDBJ whole genome shotgun (WGS) entry which is preliminary data.</text>
</comment>
<reference evidence="4 5" key="2">
    <citation type="submission" date="2024-05" db="EMBL/GenBank/DDBJ databases">
        <authorList>
            <person name="Chen Y."/>
            <person name="Shah S."/>
            <person name="Dougan E. K."/>
            <person name="Thang M."/>
            <person name="Chan C."/>
        </authorList>
    </citation>
    <scope>NUCLEOTIDE SEQUENCE [LARGE SCALE GENOMIC DNA]</scope>
</reference>
<dbReference type="EMBL" id="CAMXCT010005457">
    <property type="protein sequence ID" value="CAI4012436.1"/>
    <property type="molecule type" value="Genomic_DNA"/>
</dbReference>
<keyword evidence="1" id="KW-0175">Coiled coil</keyword>
<evidence type="ECO:0000313" key="5">
    <source>
        <dbReference type="Proteomes" id="UP001152797"/>
    </source>
</evidence>
<dbReference type="EMBL" id="CAMXCT030005457">
    <property type="protein sequence ID" value="CAL4799748.1"/>
    <property type="molecule type" value="Genomic_DNA"/>
</dbReference>
<sequence>MHINFAFFPVIFFVIKDYAHKEKKTETSESHRQISVAHSQTWLDETLAFANCLDPQAAERASLKRQTVLAQAQRRHGGSHDCTLALSLVPQAQQVLCDEVRIVLPELGEVHRHSLCSWAKATISSFPKGILTEEVAAIQQLGSVGKFRNPHCQADYITQATPQDSEEDERVEEQLWCTRTGPALAVLSAGTCAVVEKAKRLPERPVIAKSVRQAFDKLEKKRKNLNHALKARKKLHTAWTNYIEESVTSWKQFAADFTAKDPDLEKKVIEAREAVQEARNKYDAAKETNDKQDAAALEDVQEISDGMDEDQVDKIASAEDIKAGIQSALDSLESFRVTPMEAHPEAMAHKKQKTGGGEEDPHCPGSSALKPFHQPGK</sequence>
<feature type="region of interest" description="Disordered" evidence="2">
    <location>
        <begin position="339"/>
        <end position="377"/>
    </location>
</feature>
<name>A0A9P1DMY5_9DINO</name>
<protein>
    <submittedName>
        <fullName evidence="3">Uncharacterized protein</fullName>
    </submittedName>
</protein>
<accession>A0A9P1DMY5</accession>
<evidence type="ECO:0000313" key="4">
    <source>
        <dbReference type="EMBL" id="CAL4799748.1"/>
    </source>
</evidence>
<keyword evidence="5" id="KW-1185">Reference proteome</keyword>
<dbReference type="EMBL" id="CAMXCT020005457">
    <property type="protein sequence ID" value="CAL1165811.1"/>
    <property type="molecule type" value="Genomic_DNA"/>
</dbReference>
<dbReference type="Proteomes" id="UP001152797">
    <property type="component" value="Unassembled WGS sequence"/>
</dbReference>
<evidence type="ECO:0000256" key="1">
    <source>
        <dbReference type="SAM" id="Coils"/>
    </source>
</evidence>
<evidence type="ECO:0000256" key="2">
    <source>
        <dbReference type="SAM" id="MobiDB-lite"/>
    </source>
</evidence>
<feature type="coiled-coil region" evidence="1">
    <location>
        <begin position="268"/>
        <end position="295"/>
    </location>
</feature>
<proteinExistence type="predicted"/>
<gene>
    <name evidence="3" type="ORF">C1SCF055_LOCUS37498</name>
</gene>
<organism evidence="3">
    <name type="scientific">Cladocopium goreaui</name>
    <dbReference type="NCBI Taxonomy" id="2562237"/>
    <lineage>
        <taxon>Eukaryota</taxon>
        <taxon>Sar</taxon>
        <taxon>Alveolata</taxon>
        <taxon>Dinophyceae</taxon>
        <taxon>Suessiales</taxon>
        <taxon>Symbiodiniaceae</taxon>
        <taxon>Cladocopium</taxon>
    </lineage>
</organism>